<gene>
    <name evidence="2" type="ORF">FPL22_15100</name>
</gene>
<proteinExistence type="predicted"/>
<dbReference type="InterPro" id="IPR029063">
    <property type="entry name" value="SAM-dependent_MTases_sf"/>
</dbReference>
<dbReference type="EMBL" id="VMBG01000002">
    <property type="protein sequence ID" value="TSJ77415.1"/>
    <property type="molecule type" value="Genomic_DNA"/>
</dbReference>
<evidence type="ECO:0000313" key="3">
    <source>
        <dbReference type="Proteomes" id="UP000315648"/>
    </source>
</evidence>
<dbReference type="AlphaFoldDB" id="A0A556QL90"/>
<dbReference type="RefSeq" id="WP_144353817.1">
    <property type="nucleotide sequence ID" value="NZ_CBCRVV010000008.1"/>
</dbReference>
<reference evidence="2 3" key="1">
    <citation type="submission" date="2019-07" db="EMBL/GenBank/DDBJ databases">
        <title>Description of 53C-WASEF.</title>
        <authorList>
            <person name="Pitt A."/>
            <person name="Hahn M.W."/>
        </authorList>
    </citation>
    <scope>NUCLEOTIDE SEQUENCE [LARGE SCALE GENOMIC DNA]</scope>
    <source>
        <strain evidence="2 3">53C-WASEF</strain>
    </source>
</reference>
<evidence type="ECO:0000259" key="1">
    <source>
        <dbReference type="PROSITE" id="PS50123"/>
    </source>
</evidence>
<dbReference type="SMART" id="SM00138">
    <property type="entry name" value="MeTrc"/>
    <property type="match status" value="1"/>
</dbReference>
<dbReference type="PANTHER" id="PTHR24422:SF10">
    <property type="entry name" value="CHEMOTAXIS PROTEIN METHYLTRANSFERASE 2"/>
    <property type="match status" value="1"/>
</dbReference>
<dbReference type="SUPFAM" id="SSF53335">
    <property type="entry name" value="S-adenosyl-L-methionine-dependent methyltransferases"/>
    <property type="match status" value="1"/>
</dbReference>
<evidence type="ECO:0000313" key="2">
    <source>
        <dbReference type="EMBL" id="TSJ77415.1"/>
    </source>
</evidence>
<dbReference type="InterPro" id="IPR050903">
    <property type="entry name" value="Bact_Chemotaxis_MeTrfase"/>
</dbReference>
<dbReference type="Proteomes" id="UP000315648">
    <property type="component" value="Unassembled WGS sequence"/>
</dbReference>
<dbReference type="PANTHER" id="PTHR24422">
    <property type="entry name" value="CHEMOTAXIS PROTEIN METHYLTRANSFERASE"/>
    <property type="match status" value="1"/>
</dbReference>
<dbReference type="InterPro" id="IPR000780">
    <property type="entry name" value="CheR_MeTrfase"/>
</dbReference>
<protein>
    <recommendedName>
        <fullName evidence="1">CheR-type methyltransferase domain-containing protein</fullName>
    </recommendedName>
</protein>
<feature type="domain" description="CheR-type methyltransferase" evidence="1">
    <location>
        <begin position="1"/>
        <end position="242"/>
    </location>
</feature>
<name>A0A556QL90_9BACT</name>
<accession>A0A556QL90</accession>
<comment type="caution">
    <text evidence="2">The sequence shown here is derived from an EMBL/GenBank/DDBJ whole genome shotgun (WGS) entry which is preliminary data.</text>
</comment>
<keyword evidence="3" id="KW-1185">Reference proteome</keyword>
<dbReference type="GO" id="GO:0008757">
    <property type="term" value="F:S-adenosylmethionine-dependent methyltransferase activity"/>
    <property type="evidence" value="ECO:0007669"/>
    <property type="project" value="InterPro"/>
</dbReference>
<dbReference type="PRINTS" id="PR00996">
    <property type="entry name" value="CHERMTFRASE"/>
</dbReference>
<dbReference type="Gene3D" id="3.40.50.150">
    <property type="entry name" value="Vaccinia Virus protein VP39"/>
    <property type="match status" value="1"/>
</dbReference>
<dbReference type="PROSITE" id="PS50123">
    <property type="entry name" value="CHER"/>
    <property type="match status" value="1"/>
</dbReference>
<sequence length="262" mass="29108">MKREAAADEVLHPLMAWMLERAGLEPAAYRPAAMQRRVSACLRQLRVSTPDSARELLERKPEMLPFALNTVLIGVSEFFRDRAAFDYLESEVLPQLLKTRGGLRVCSAGSSGGQELYSVAMLLAEAGVLEACALLGVDCRSDAIKRAAKGVYSAEDMAGIEPERCRRFFEIAGLRWMVQPVLKKQIQWEAADLLTFKADAPFDLILFRNVSIYLNEAHGTETWGRLCDQLTPGGFLITGKAEKPPATLPLVRVAHSIYRKNL</sequence>
<dbReference type="Pfam" id="PF01739">
    <property type="entry name" value="CheR"/>
    <property type="match status" value="1"/>
</dbReference>
<organism evidence="2 3">
    <name type="scientific">Rariglobus hedericola</name>
    <dbReference type="NCBI Taxonomy" id="2597822"/>
    <lineage>
        <taxon>Bacteria</taxon>
        <taxon>Pseudomonadati</taxon>
        <taxon>Verrucomicrobiota</taxon>
        <taxon>Opitutia</taxon>
        <taxon>Opitutales</taxon>
        <taxon>Opitutaceae</taxon>
        <taxon>Rariglobus</taxon>
    </lineage>
</organism>
<dbReference type="InterPro" id="IPR022642">
    <property type="entry name" value="CheR_C"/>
</dbReference>
<dbReference type="OrthoDB" id="9816309at2"/>